<dbReference type="Gene3D" id="3.40.50.300">
    <property type="entry name" value="P-loop containing nucleotide triphosphate hydrolases"/>
    <property type="match status" value="2"/>
</dbReference>
<evidence type="ECO:0000259" key="1">
    <source>
        <dbReference type="Pfam" id="PF13304"/>
    </source>
</evidence>
<dbReference type="Proteomes" id="UP000251617">
    <property type="component" value="Chromosome"/>
</dbReference>
<dbReference type="AlphaFoldDB" id="A0AAD0LAP6"/>
<dbReference type="PANTHER" id="PTHR43581:SF2">
    <property type="entry name" value="EXCINUCLEASE ATPASE SUBUNIT"/>
    <property type="match status" value="1"/>
</dbReference>
<dbReference type="GO" id="GO:0005524">
    <property type="term" value="F:ATP binding"/>
    <property type="evidence" value="ECO:0007669"/>
    <property type="project" value="InterPro"/>
</dbReference>
<evidence type="ECO:0000313" key="2">
    <source>
        <dbReference type="EMBL" id="AXA25890.1"/>
    </source>
</evidence>
<dbReference type="EMBL" id="CP030750">
    <property type="protein sequence ID" value="AXA25890.1"/>
    <property type="molecule type" value="Genomic_DNA"/>
</dbReference>
<organism evidence="2 3">
    <name type="scientific">Pseudomonas putida</name>
    <name type="common">Arthrobacter siderocapsulatus</name>
    <dbReference type="NCBI Taxonomy" id="303"/>
    <lineage>
        <taxon>Bacteria</taxon>
        <taxon>Pseudomonadati</taxon>
        <taxon>Pseudomonadota</taxon>
        <taxon>Gammaproteobacteria</taxon>
        <taxon>Pseudomonadales</taxon>
        <taxon>Pseudomonadaceae</taxon>
        <taxon>Pseudomonas</taxon>
    </lineage>
</organism>
<dbReference type="PANTHER" id="PTHR43581">
    <property type="entry name" value="ATP/GTP PHOSPHATASE"/>
    <property type="match status" value="1"/>
</dbReference>
<dbReference type="InterPro" id="IPR003959">
    <property type="entry name" value="ATPase_AAA_core"/>
</dbReference>
<dbReference type="Pfam" id="PF13304">
    <property type="entry name" value="AAA_21"/>
    <property type="match status" value="1"/>
</dbReference>
<dbReference type="InterPro" id="IPR051396">
    <property type="entry name" value="Bact_Antivir_Def_Nuclease"/>
</dbReference>
<reference evidence="2 3" key="1">
    <citation type="submission" date="2018-06" db="EMBL/GenBank/DDBJ databases">
        <title>The genome of Pseudomonas putida NX-1, a lignin degrader.</title>
        <authorList>
            <person name="Xu Z."/>
        </authorList>
    </citation>
    <scope>NUCLEOTIDE SEQUENCE [LARGE SCALE GENOMIC DNA]</scope>
    <source>
        <strain evidence="2 3">NX-1</strain>
    </source>
</reference>
<dbReference type="SUPFAM" id="SSF52540">
    <property type="entry name" value="P-loop containing nucleoside triphosphate hydrolases"/>
    <property type="match status" value="1"/>
</dbReference>
<gene>
    <name evidence="2" type="ORF">C1S65_17885</name>
</gene>
<dbReference type="InterPro" id="IPR027417">
    <property type="entry name" value="P-loop_NTPase"/>
</dbReference>
<dbReference type="GO" id="GO:0016887">
    <property type="term" value="F:ATP hydrolysis activity"/>
    <property type="evidence" value="ECO:0007669"/>
    <property type="project" value="InterPro"/>
</dbReference>
<sequence>MKTEFILKIRSFSATNVYGYLDFETEFNRDINFLVGGNGSGKTTELKLINALAAPNLKDLLTIPFETADLIVEDRYNHIRLSARTHNNAKFLSCSAYSDELELPNFGMDEFALQKSEKLEEEIDLILRRHAEHPVVKFITNLPKPIFLGLDRRRDGDDSKGEDYYRHREMIYFSHSKKSYPSSRRSFKGSLGVSLMETELLVQNTYRRLRELEEKHSSNLRDSILLSSFQYSEVGNESLIPDINKWKLLERQREIRQALYKVVARDSKVSSEVDNFFSRLTTLAEQLQGNDDKFSIEWLLNKAQIDRMAKIVDIIDDHKSKVDQLFNPIKSFLKVVNEFYKDSHKRLEIDAVGQLAVIRPGGTECTIEGLSSGERQILVILAQVFFSGRKSSAIFLIDEPELSLHLRWQEKISEVLFTINPSVQFILATHSPEIVGNNKNKSVRCR</sequence>
<accession>A0AAD0LAP6</accession>
<proteinExistence type="predicted"/>
<name>A0AAD0LAP6_PSEPU</name>
<feature type="domain" description="ATPase AAA-type core" evidence="1">
    <location>
        <begin position="31"/>
        <end position="435"/>
    </location>
</feature>
<evidence type="ECO:0000313" key="3">
    <source>
        <dbReference type="Proteomes" id="UP000251617"/>
    </source>
</evidence>
<protein>
    <recommendedName>
        <fullName evidence="1">ATPase AAA-type core domain-containing protein</fullName>
    </recommendedName>
</protein>